<dbReference type="Pfam" id="PF13540">
    <property type="entry name" value="RCC1_2"/>
    <property type="match status" value="1"/>
</dbReference>
<keyword evidence="2" id="KW-1185">Reference proteome</keyword>
<dbReference type="RefSeq" id="WP_272097252.1">
    <property type="nucleotide sequence ID" value="NZ_JAQNDK010000002.1"/>
</dbReference>
<protein>
    <submittedName>
        <fullName evidence="1">RCC1 domain-containing protein</fullName>
    </submittedName>
</protein>
<sequence>MHLGTVWYRGDGAARKDGVRGATDVAAGAAGGRRSCAALGTGQVACWGWDLNGQSGGGPIFDSADEVVEVVGVTLLESVAGARAVVAGRRHSCALLDDGSVVCWGSNQSGQLGS</sequence>
<organism evidence="1 2">
    <name type="scientific">Sorangium atrum</name>
    <dbReference type="NCBI Taxonomy" id="2995308"/>
    <lineage>
        <taxon>Bacteria</taxon>
        <taxon>Pseudomonadati</taxon>
        <taxon>Myxococcota</taxon>
        <taxon>Polyangia</taxon>
        <taxon>Polyangiales</taxon>
        <taxon>Polyangiaceae</taxon>
        <taxon>Sorangium</taxon>
    </lineage>
</organism>
<dbReference type="SUPFAM" id="SSF50985">
    <property type="entry name" value="RCC1/BLIP-II"/>
    <property type="match status" value="1"/>
</dbReference>
<dbReference type="PANTHER" id="PTHR45982">
    <property type="entry name" value="REGULATOR OF CHROMOSOME CONDENSATION"/>
    <property type="match status" value="1"/>
</dbReference>
<dbReference type="InterPro" id="IPR051553">
    <property type="entry name" value="Ran_GTPase-activating"/>
</dbReference>
<dbReference type="EMBL" id="JAQNDK010000002">
    <property type="protein sequence ID" value="MDC0680218.1"/>
    <property type="molecule type" value="Genomic_DNA"/>
</dbReference>
<dbReference type="Proteomes" id="UP001217485">
    <property type="component" value="Unassembled WGS sequence"/>
</dbReference>
<comment type="caution">
    <text evidence="1">The sequence shown here is derived from an EMBL/GenBank/DDBJ whole genome shotgun (WGS) entry which is preliminary data.</text>
</comment>
<accession>A0ABT5C1C5</accession>
<name>A0ABT5C1C5_9BACT</name>
<reference evidence="1 2" key="1">
    <citation type="submission" date="2023-01" db="EMBL/GenBank/DDBJ databases">
        <title>Minimal conservation of predation-associated metabolite biosynthetic gene clusters underscores biosynthetic potential of Myxococcota including descriptions for ten novel species: Archangium lansinium sp. nov., Myxococcus landrumus sp. nov., Nannocystis bai.</title>
        <authorList>
            <person name="Ahearne A."/>
            <person name="Stevens C."/>
            <person name="Dowd S."/>
        </authorList>
    </citation>
    <scope>NUCLEOTIDE SEQUENCE [LARGE SCALE GENOMIC DNA]</scope>
    <source>
        <strain evidence="1 2">WIWO2</strain>
    </source>
</reference>
<dbReference type="Gene3D" id="2.130.10.30">
    <property type="entry name" value="Regulator of chromosome condensation 1/beta-lactamase-inhibitor protein II"/>
    <property type="match status" value="1"/>
</dbReference>
<evidence type="ECO:0000313" key="2">
    <source>
        <dbReference type="Proteomes" id="UP001217485"/>
    </source>
</evidence>
<gene>
    <name evidence="1" type="ORF">POL72_20925</name>
</gene>
<dbReference type="PANTHER" id="PTHR45982:SF1">
    <property type="entry name" value="REGULATOR OF CHROMOSOME CONDENSATION"/>
    <property type="match status" value="1"/>
</dbReference>
<evidence type="ECO:0000313" key="1">
    <source>
        <dbReference type="EMBL" id="MDC0680218.1"/>
    </source>
</evidence>
<dbReference type="InterPro" id="IPR009091">
    <property type="entry name" value="RCC1/BLIP-II"/>
</dbReference>
<proteinExistence type="predicted"/>